<sequence>MSGGKLKLGALEDDTPVKVTMDLPAGVHRDLLAYAAMLAAQTGGKPAEPARLAPRMLERFMATDRVFVRGRRGRSP</sequence>
<organism evidence="1 2">
    <name type="scientific">Caulobacter zeae</name>
    <dbReference type="NCBI Taxonomy" id="2055137"/>
    <lineage>
        <taxon>Bacteria</taxon>
        <taxon>Pseudomonadati</taxon>
        <taxon>Pseudomonadota</taxon>
        <taxon>Alphaproteobacteria</taxon>
        <taxon>Caulobacterales</taxon>
        <taxon>Caulobacteraceae</taxon>
        <taxon>Caulobacter</taxon>
    </lineage>
</organism>
<dbReference type="EMBL" id="PJRS01000006">
    <property type="protein sequence ID" value="PLR28649.1"/>
    <property type="molecule type" value="Genomic_DNA"/>
</dbReference>
<evidence type="ECO:0000313" key="1">
    <source>
        <dbReference type="EMBL" id="PLR28649.1"/>
    </source>
</evidence>
<dbReference type="Pfam" id="PF10038">
    <property type="entry name" value="DUF2274"/>
    <property type="match status" value="1"/>
</dbReference>
<dbReference type="OrthoDB" id="9803810at2"/>
<keyword evidence="2" id="KW-1185">Reference proteome</keyword>
<reference evidence="1 2" key="1">
    <citation type="submission" date="2017-12" db="EMBL/GenBank/DDBJ databases">
        <title>The genome sequence of Caulobacter sp. 410.</title>
        <authorList>
            <person name="Gao J."/>
            <person name="Mao X."/>
            <person name="Sun J."/>
        </authorList>
    </citation>
    <scope>NUCLEOTIDE SEQUENCE [LARGE SCALE GENOMIC DNA]</scope>
    <source>
        <strain evidence="1 2">410</strain>
    </source>
</reference>
<protein>
    <submittedName>
        <fullName evidence="1">DUF2274 domain-containing protein</fullName>
    </submittedName>
</protein>
<comment type="caution">
    <text evidence="1">The sequence shown here is derived from an EMBL/GenBank/DDBJ whole genome shotgun (WGS) entry which is preliminary data.</text>
</comment>
<gene>
    <name evidence="1" type="ORF">SGCZBJ_01465</name>
</gene>
<accession>A0A2N5DRG9</accession>
<evidence type="ECO:0000313" key="2">
    <source>
        <dbReference type="Proteomes" id="UP000234479"/>
    </source>
</evidence>
<dbReference type="RefSeq" id="WP_101716267.1">
    <property type="nucleotide sequence ID" value="NZ_PJRS01000006.1"/>
</dbReference>
<dbReference type="InterPro" id="IPR018733">
    <property type="entry name" value="DUF2274"/>
</dbReference>
<dbReference type="Proteomes" id="UP000234479">
    <property type="component" value="Unassembled WGS sequence"/>
</dbReference>
<proteinExistence type="predicted"/>
<dbReference type="AlphaFoldDB" id="A0A2N5DRG9"/>
<name>A0A2N5DRG9_9CAUL</name>